<feature type="region of interest" description="Disordered" evidence="1">
    <location>
        <begin position="1"/>
        <end position="55"/>
    </location>
</feature>
<evidence type="ECO:0000256" key="1">
    <source>
        <dbReference type="SAM" id="MobiDB-lite"/>
    </source>
</evidence>
<dbReference type="Proteomes" id="UP000324832">
    <property type="component" value="Unassembled WGS sequence"/>
</dbReference>
<feature type="compositionally biased region" description="Basic and acidic residues" evidence="1">
    <location>
        <begin position="99"/>
        <end position="120"/>
    </location>
</feature>
<accession>A0A5E4QTU0</accession>
<sequence>MEQHARGSRLLSNKKHLKFPVKGSETPGSIKDNKKHLKFPVKGSETPGSIKDISGTETSPAIAFLRMCRITLGGAIFIAGSGYIRRASETGSDQAALHGTERSQSRSERPSRQSRPRFERVFGQSPFDVRTV</sequence>
<keyword evidence="3" id="KW-1185">Reference proteome</keyword>
<reference evidence="2 3" key="1">
    <citation type="submission" date="2017-07" db="EMBL/GenBank/DDBJ databases">
        <authorList>
            <person name="Talla V."/>
            <person name="Backstrom N."/>
        </authorList>
    </citation>
    <scope>NUCLEOTIDE SEQUENCE [LARGE SCALE GENOMIC DNA]</scope>
</reference>
<dbReference type="EMBL" id="FZQP02004878">
    <property type="protein sequence ID" value="VVD00644.1"/>
    <property type="molecule type" value="Genomic_DNA"/>
</dbReference>
<evidence type="ECO:0000313" key="2">
    <source>
        <dbReference type="EMBL" id="VVD00644.1"/>
    </source>
</evidence>
<dbReference type="AlphaFoldDB" id="A0A5E4QTU0"/>
<proteinExistence type="predicted"/>
<organism evidence="2 3">
    <name type="scientific">Leptidea sinapis</name>
    <dbReference type="NCBI Taxonomy" id="189913"/>
    <lineage>
        <taxon>Eukaryota</taxon>
        <taxon>Metazoa</taxon>
        <taxon>Ecdysozoa</taxon>
        <taxon>Arthropoda</taxon>
        <taxon>Hexapoda</taxon>
        <taxon>Insecta</taxon>
        <taxon>Pterygota</taxon>
        <taxon>Neoptera</taxon>
        <taxon>Endopterygota</taxon>
        <taxon>Lepidoptera</taxon>
        <taxon>Glossata</taxon>
        <taxon>Ditrysia</taxon>
        <taxon>Papilionoidea</taxon>
        <taxon>Pieridae</taxon>
        <taxon>Dismorphiinae</taxon>
        <taxon>Leptidea</taxon>
    </lineage>
</organism>
<feature type="region of interest" description="Disordered" evidence="1">
    <location>
        <begin position="88"/>
        <end position="132"/>
    </location>
</feature>
<gene>
    <name evidence="2" type="ORF">LSINAPIS_LOCUS11239</name>
</gene>
<evidence type="ECO:0000313" key="3">
    <source>
        <dbReference type="Proteomes" id="UP000324832"/>
    </source>
</evidence>
<protein>
    <submittedName>
        <fullName evidence="2">Uncharacterized protein</fullName>
    </submittedName>
</protein>
<name>A0A5E4QTU0_9NEOP</name>